<dbReference type="SUPFAM" id="SSF81490">
    <property type="entry name" value="Photosystem II reaction centre subunit H, transmembrane region"/>
    <property type="match status" value="1"/>
</dbReference>
<dbReference type="AlphaFoldDB" id="A0A8J6YKH6"/>
<dbReference type="InterPro" id="IPR015810">
    <property type="entry name" value="Photo_RC_H_N"/>
</dbReference>
<dbReference type="InterPro" id="IPR027275">
    <property type="entry name" value="PRC-brl_dom"/>
</dbReference>
<proteinExistence type="predicted"/>
<evidence type="ECO:0000259" key="3">
    <source>
        <dbReference type="Pfam" id="PF05239"/>
    </source>
</evidence>
<dbReference type="InterPro" id="IPR011033">
    <property type="entry name" value="PRC_barrel-like_sf"/>
</dbReference>
<keyword evidence="1" id="KW-1133">Transmembrane helix</keyword>
<dbReference type="InterPro" id="IPR014747">
    <property type="entry name" value="Bac_photo_RC_H_C"/>
</dbReference>
<dbReference type="Gene3D" id="4.10.540.10">
    <property type="entry name" value="Photosynthetic reaction centre, H subunit, N-terminal domain"/>
    <property type="match status" value="1"/>
</dbReference>
<protein>
    <submittedName>
        <fullName evidence="4">PRC-barrel domain-containing protein</fullName>
    </submittedName>
</protein>
<evidence type="ECO:0000259" key="2">
    <source>
        <dbReference type="Pfam" id="PF03967"/>
    </source>
</evidence>
<organism evidence="4 5">
    <name type="scientific">Phaeovibrio sulfidiphilus</name>
    <dbReference type="NCBI Taxonomy" id="1220600"/>
    <lineage>
        <taxon>Bacteria</taxon>
        <taxon>Pseudomonadati</taxon>
        <taxon>Pseudomonadota</taxon>
        <taxon>Alphaproteobacteria</taxon>
        <taxon>Rhodospirillales</taxon>
        <taxon>Rhodospirillaceae</taxon>
        <taxon>Phaeovibrio</taxon>
    </lineage>
</organism>
<dbReference type="EMBL" id="JACZHT010000001">
    <property type="protein sequence ID" value="MBE1236058.1"/>
    <property type="molecule type" value="Genomic_DNA"/>
</dbReference>
<evidence type="ECO:0000313" key="4">
    <source>
        <dbReference type="EMBL" id="MBE1236058.1"/>
    </source>
</evidence>
<feature type="domain" description="PRC-barrel" evidence="3">
    <location>
        <begin position="148"/>
        <end position="207"/>
    </location>
</feature>
<evidence type="ECO:0000256" key="1">
    <source>
        <dbReference type="SAM" id="Phobius"/>
    </source>
</evidence>
<keyword evidence="5" id="KW-1185">Reference proteome</keyword>
<dbReference type="NCBIfam" id="TIGR01150">
    <property type="entry name" value="puhA"/>
    <property type="match status" value="1"/>
</dbReference>
<dbReference type="GO" id="GO:0019684">
    <property type="term" value="P:photosynthesis, light reaction"/>
    <property type="evidence" value="ECO:0007669"/>
    <property type="project" value="InterPro"/>
</dbReference>
<dbReference type="InterPro" id="IPR005652">
    <property type="entry name" value="Photo_RC_H"/>
</dbReference>
<feature type="domain" description="Photosynthetic reaction centre H subunit N-terminal" evidence="2">
    <location>
        <begin position="6"/>
        <end position="136"/>
    </location>
</feature>
<comment type="caution">
    <text evidence="4">The sequence shown here is derived from an EMBL/GenBank/DDBJ whole genome shotgun (WGS) entry which is preliminary data.</text>
</comment>
<dbReference type="Gene3D" id="3.90.50.10">
    <property type="entry name" value="Photosynthetic Reaction Center, subunit H, domain 2"/>
    <property type="match status" value="1"/>
</dbReference>
<evidence type="ECO:0000313" key="5">
    <source>
        <dbReference type="Proteomes" id="UP000631034"/>
    </source>
</evidence>
<reference evidence="4" key="1">
    <citation type="submission" date="2020-10" db="EMBL/GenBank/DDBJ databases">
        <title>Genome sequence of the unusual species of purple photosynthetic bacteria, Phaeovibrio sulfidiphilus DSM 23193, type strain.</title>
        <authorList>
            <person name="Kyndt J.A."/>
            <person name="Meyer T.E."/>
        </authorList>
    </citation>
    <scope>NUCLEOTIDE SEQUENCE</scope>
    <source>
        <strain evidence="4">DSM 23193</strain>
    </source>
</reference>
<accession>A0A8J6YKH6</accession>
<gene>
    <name evidence="4" type="ORF">IHV25_00085</name>
</gene>
<keyword evidence="1" id="KW-0472">Membrane</keyword>
<dbReference type="SUPFAM" id="SSF50346">
    <property type="entry name" value="PRC-barrel domain"/>
    <property type="match status" value="1"/>
</dbReference>
<keyword evidence="1" id="KW-0812">Transmembrane</keyword>
<dbReference type="Proteomes" id="UP000631034">
    <property type="component" value="Unassembled WGS sequence"/>
</dbReference>
<sequence length="246" mass="27345">MNYVGHLVGNFDVATLVTAIFFVTFVFWLIVYLRMEDRREGYPLEHDLSGELEAMGPHAMCDPKTFHLARNRTYTVPNDERDTRPVKAAPSRRWAGSPLIPTGDPIIDGVGPAAWTERADIPDPMWDGSPRIIPISSDSTYWLAPNDPDPRGMKVVAADGVVVGEVTDVWIDRPECMIRYYQVGSVLVPFTRGVLDAKKRTVYVSAVDSAHFNAAPKIGGSTITLRQEDRILGYFSGGGLYTKTVW</sequence>
<dbReference type="RefSeq" id="WP_192532947.1">
    <property type="nucleotide sequence ID" value="NZ_JACZHT010000001.1"/>
</dbReference>
<feature type="transmembrane region" description="Helical" evidence="1">
    <location>
        <begin position="13"/>
        <end position="33"/>
    </location>
</feature>
<name>A0A8J6YKH6_9PROT</name>
<dbReference type="Pfam" id="PF03967">
    <property type="entry name" value="PRCH"/>
    <property type="match status" value="1"/>
</dbReference>
<dbReference type="Pfam" id="PF05239">
    <property type="entry name" value="PRC"/>
    <property type="match status" value="1"/>
</dbReference>
<dbReference type="InterPro" id="IPR037097">
    <property type="entry name" value="Photo_RC_H_N_sf"/>
</dbReference>
<dbReference type="GO" id="GO:0030077">
    <property type="term" value="C:plasma membrane light-harvesting complex"/>
    <property type="evidence" value="ECO:0007669"/>
    <property type="project" value="InterPro"/>
</dbReference>